<proteinExistence type="predicted"/>
<organism evidence="1">
    <name type="scientific">uncultured Caudovirales phage</name>
    <dbReference type="NCBI Taxonomy" id="2100421"/>
    <lineage>
        <taxon>Viruses</taxon>
        <taxon>Duplodnaviria</taxon>
        <taxon>Heunggongvirae</taxon>
        <taxon>Uroviricota</taxon>
        <taxon>Caudoviricetes</taxon>
        <taxon>Peduoviridae</taxon>
        <taxon>Maltschvirus</taxon>
        <taxon>Maltschvirus maltsch</taxon>
    </lineage>
</organism>
<reference evidence="1" key="1">
    <citation type="submission" date="2020-04" db="EMBL/GenBank/DDBJ databases">
        <authorList>
            <person name="Chiriac C."/>
            <person name="Salcher M."/>
            <person name="Ghai R."/>
            <person name="Kavagutti S V."/>
        </authorList>
    </citation>
    <scope>NUCLEOTIDE SEQUENCE</scope>
</reference>
<protein>
    <submittedName>
        <fullName evidence="1">Uncharacterized protein</fullName>
    </submittedName>
</protein>
<dbReference type="EMBL" id="LR796623">
    <property type="protein sequence ID" value="CAB4155097.1"/>
    <property type="molecule type" value="Genomic_DNA"/>
</dbReference>
<accession>A0A6J5N8M4</accession>
<gene>
    <name evidence="1" type="ORF">UFOVP650_77</name>
</gene>
<evidence type="ECO:0000313" key="1">
    <source>
        <dbReference type="EMBL" id="CAB4155097.1"/>
    </source>
</evidence>
<name>A0A6J5N8M4_9CAUD</name>
<sequence>MGNTAKIRHRRARARAKAARRWFTQQEIVDSGLQRSVRVISGDPVSQRFFVDAHSAEQIRARLLIATEEVV</sequence>